<accession>A0A368HCT2</accession>
<sequence length="109" mass="12499">MTTRNSKRVCNWICDGILVEYKKVSQQAMNEDHLAQHLFDTCTKSIEFAKFVNDPVDKECPDLCDRLIPTILQNHELKRDLLTPTLNAGARFEFCGDFDYSGDGAKRNE</sequence>
<evidence type="ECO:0008006" key="3">
    <source>
        <dbReference type="Google" id="ProtNLM"/>
    </source>
</evidence>
<dbReference type="OrthoDB" id="10469483at2759"/>
<reference evidence="1 2" key="1">
    <citation type="submission" date="2014-10" db="EMBL/GenBank/DDBJ databases">
        <title>Draft genome of the hookworm Ancylostoma caninum.</title>
        <authorList>
            <person name="Mitreva M."/>
        </authorList>
    </citation>
    <scope>NUCLEOTIDE SEQUENCE [LARGE SCALE GENOMIC DNA]</scope>
    <source>
        <strain evidence="1 2">Baltimore</strain>
    </source>
</reference>
<evidence type="ECO:0000313" key="1">
    <source>
        <dbReference type="EMBL" id="RCN53127.1"/>
    </source>
</evidence>
<gene>
    <name evidence="1" type="ORF">ANCCAN_00680</name>
</gene>
<dbReference type="Proteomes" id="UP000252519">
    <property type="component" value="Unassembled WGS sequence"/>
</dbReference>
<organism evidence="1 2">
    <name type="scientific">Ancylostoma caninum</name>
    <name type="common">Dog hookworm</name>
    <dbReference type="NCBI Taxonomy" id="29170"/>
    <lineage>
        <taxon>Eukaryota</taxon>
        <taxon>Metazoa</taxon>
        <taxon>Ecdysozoa</taxon>
        <taxon>Nematoda</taxon>
        <taxon>Chromadorea</taxon>
        <taxon>Rhabditida</taxon>
        <taxon>Rhabditina</taxon>
        <taxon>Rhabditomorpha</taxon>
        <taxon>Strongyloidea</taxon>
        <taxon>Ancylostomatidae</taxon>
        <taxon>Ancylostomatinae</taxon>
        <taxon>Ancylostoma</taxon>
    </lineage>
</organism>
<dbReference type="EMBL" id="JOJR01000003">
    <property type="protein sequence ID" value="RCN53127.1"/>
    <property type="molecule type" value="Genomic_DNA"/>
</dbReference>
<dbReference type="AlphaFoldDB" id="A0A368HCT2"/>
<name>A0A368HCT2_ANCCA</name>
<evidence type="ECO:0000313" key="2">
    <source>
        <dbReference type="Proteomes" id="UP000252519"/>
    </source>
</evidence>
<comment type="caution">
    <text evidence="1">The sequence shown here is derived from an EMBL/GenBank/DDBJ whole genome shotgun (WGS) entry which is preliminary data.</text>
</comment>
<proteinExistence type="predicted"/>
<keyword evidence="2" id="KW-1185">Reference proteome</keyword>
<protein>
    <recommendedName>
        <fullName evidence="3">Saposin B-type domain-containing protein</fullName>
    </recommendedName>
</protein>